<accession>A0AAW1V4E7</accession>
<feature type="compositionally biased region" description="Acidic residues" evidence="1">
    <location>
        <begin position="1067"/>
        <end position="1077"/>
    </location>
</feature>
<feature type="region of interest" description="Disordered" evidence="1">
    <location>
        <begin position="1123"/>
        <end position="1278"/>
    </location>
</feature>
<comment type="caution">
    <text evidence="2">The sequence shown here is derived from an EMBL/GenBank/DDBJ whole genome shotgun (WGS) entry which is preliminary data.</text>
</comment>
<gene>
    <name evidence="2" type="ORF">WA026_000518</name>
</gene>
<feature type="region of interest" description="Disordered" evidence="1">
    <location>
        <begin position="426"/>
        <end position="469"/>
    </location>
</feature>
<evidence type="ECO:0000313" key="3">
    <source>
        <dbReference type="Proteomes" id="UP001431783"/>
    </source>
</evidence>
<name>A0AAW1V4E7_9CUCU</name>
<feature type="compositionally biased region" description="Basic and acidic residues" evidence="1">
    <location>
        <begin position="285"/>
        <end position="298"/>
    </location>
</feature>
<protein>
    <submittedName>
        <fullName evidence="2">Uncharacterized protein</fullName>
    </submittedName>
</protein>
<feature type="compositionally biased region" description="Polar residues" evidence="1">
    <location>
        <begin position="430"/>
        <end position="458"/>
    </location>
</feature>
<feature type="compositionally biased region" description="Polar residues" evidence="1">
    <location>
        <begin position="518"/>
        <end position="532"/>
    </location>
</feature>
<feature type="compositionally biased region" description="Pro residues" evidence="1">
    <location>
        <begin position="100"/>
        <end position="121"/>
    </location>
</feature>
<evidence type="ECO:0000256" key="1">
    <source>
        <dbReference type="SAM" id="MobiDB-lite"/>
    </source>
</evidence>
<feature type="compositionally biased region" description="Acidic residues" evidence="1">
    <location>
        <begin position="870"/>
        <end position="887"/>
    </location>
</feature>
<feature type="compositionally biased region" description="Basic and acidic residues" evidence="1">
    <location>
        <begin position="1056"/>
        <end position="1066"/>
    </location>
</feature>
<feature type="region of interest" description="Disordered" evidence="1">
    <location>
        <begin position="171"/>
        <end position="378"/>
    </location>
</feature>
<keyword evidence="3" id="KW-1185">Reference proteome</keyword>
<sequence length="1545" mass="174002">MDPPPCIQNAMMTKDKKPFTYTPGGINLSEIRSPRMARRIERNAAYEGVGTPPPSQNRPQFPQGSLPPSALAAMQPQMHVQVFPSGPPPPPPMNNMRGGIPPPPPSSSYGAPPPPPPPSQPLPTQKIRTGDHQEVERPDMTKIIPENPMRLLRKTAGPKIKNTLLDELYRGPANVAQHQPQMSADPRSPPIVNSPPISNPSFERQTKPAPAQIVQPQQKQPSYQPQSTPPVQQQTIQQQRSPPVIERNEPPRNTWQQPQKSPIVQTPGTPTLKEAPKPWQQKQQLKQDEVPEWAKREPNLPQSPVAQEVPVNQPNKQQQQPRWPQNSQPSSGATPYKEPEQVYRKPQPNTMYVAPQQSVEQPQRFQQYPEYQPNSETHPNAVFVTQPVVLQHPGSGYGPPMINRRENITVSKQEGGARVIPIRVEGAESPIQNRQPTWSNNSPQSGSTRPIQKMTSNEVGGLPDRRLPQQHPHEEMRKMQLNNSDQDLLNRFKQVPSDVGRNQPHVRNIPIQIEGNGAPSSQCYIPPSQQTPAEEPKKYTGSSIPSRSFKMLQAMTAHDSCANAKEANRTNYDFPYCGGNWAYPPPAYPVCPLPPFWPPYFHPLNHHEYATTERSDSDPDINKPELKKYPPPFWGFSASSTPTQELDSKSGRNRRASLPFSASSSTSEMETLNGRRTPLPNWGNSGRTTPVPGIKTPKNYSDSEHGSNRTTPIPFWGGYPQARDASQLSENNQDGFSFYPMYPPYYDPYYMSYYYGYPPIFPPAPHVYQPSEPEDMNGYSSMDEMSFYNQKMPHSNFESEKPESPISTPVIVVTPTPKEFEDAGTRELLTSDSDTDTEVNEEIIKRPGSTGALQTIRSVKDINVYRQYEQDSEQSDDEIEEVDDSESSSDSSVFEGEETDEVVPHQLSIIFEVSERTDISRNARASSITSDCTTVGAKSDDENDDDNVPANKEWISDNLMEIAFRIQSRINARIELDDMGMSSISSSEHSKQDFIYPVEDINNHCQSPEDFLTESSRIQDIIKITDPTKHCLIETKNIDEYKFSNELKSKLENVLNENEKQNREETTVNDENLDSDENDKCSKDFGDVNEITCDKLEVVDNSKESSDSEDWWGVIGNKEDDFVPRKSYSYNRDSTYYGESQVDNTENTDSEVKPLANSEINEVLQKNEEVDMEEKTMSVEEQVPFSNEDECINKQREDSAERDAPLGTTSAHSSDSSADLRKEVSNADSAPELESDNTSSSESEESEDSSNEDEEEIKHDLNNNEQEDEEEPVVQVPTIKDRIKALQESISAKRKTLRVDEEIKICVKSQVLATELGEASRSKTISAKSSVNSFDEISEEDSGVTDMSRQFSDSEEFPELRKMTRYQRASTHSRLFQLLQGEGDEDEELPMEERKGQLTLPLVSDELADELVHSMLKQRKGQIFRNMSMEKLHAAAKRILQEDSSMDNLPDTPSEGFSEFLSPLRNDTGNSTPQEFYGHYNEYLQYYDSWAQASATQDVPHKSPRPFATGLAKCPRVLSGKNVHSDMMRLAATPEEPSLLPETKS</sequence>
<reference evidence="2 3" key="1">
    <citation type="submission" date="2023-03" db="EMBL/GenBank/DDBJ databases">
        <title>Genome insight into feeding habits of ladybird beetles.</title>
        <authorList>
            <person name="Li H.-S."/>
            <person name="Huang Y.-H."/>
            <person name="Pang H."/>
        </authorList>
    </citation>
    <scope>NUCLEOTIDE SEQUENCE [LARGE SCALE GENOMIC DNA]</scope>
    <source>
        <strain evidence="2">SYSU_2023b</strain>
        <tissue evidence="2">Whole body</tissue>
    </source>
</reference>
<feature type="compositionally biased region" description="Basic and acidic residues" evidence="1">
    <location>
        <begin position="1191"/>
        <end position="1204"/>
    </location>
</feature>
<dbReference type="EMBL" id="JARQZJ010000121">
    <property type="protein sequence ID" value="KAK9888253.1"/>
    <property type="molecule type" value="Genomic_DNA"/>
</dbReference>
<proteinExistence type="predicted"/>
<feature type="region of interest" description="Disordered" evidence="1">
    <location>
        <begin position="511"/>
        <end position="543"/>
    </location>
</feature>
<feature type="compositionally biased region" description="Polar residues" evidence="1">
    <location>
        <begin position="1128"/>
        <end position="1147"/>
    </location>
</feature>
<feature type="compositionally biased region" description="Low complexity" evidence="1">
    <location>
        <begin position="194"/>
        <end position="239"/>
    </location>
</feature>
<feature type="compositionally biased region" description="Acidic residues" evidence="1">
    <location>
        <begin position="1242"/>
        <end position="1255"/>
    </location>
</feature>
<feature type="compositionally biased region" description="Low complexity" evidence="1">
    <location>
        <begin position="310"/>
        <end position="331"/>
    </location>
</feature>
<dbReference type="Proteomes" id="UP001431783">
    <property type="component" value="Unassembled WGS sequence"/>
</dbReference>
<feature type="compositionally biased region" description="Basic and acidic residues" evidence="1">
    <location>
        <begin position="1165"/>
        <end position="1178"/>
    </location>
</feature>
<feature type="region of interest" description="Disordered" evidence="1">
    <location>
        <begin position="1056"/>
        <end position="1081"/>
    </location>
</feature>
<feature type="compositionally biased region" description="Polar residues" evidence="1">
    <location>
        <begin position="251"/>
        <end position="269"/>
    </location>
</feature>
<feature type="region of interest" description="Disordered" evidence="1">
    <location>
        <begin position="1"/>
        <end position="158"/>
    </location>
</feature>
<feature type="region of interest" description="Disordered" evidence="1">
    <location>
        <begin position="633"/>
        <end position="709"/>
    </location>
</feature>
<feature type="compositionally biased region" description="Polar residues" evidence="1">
    <location>
        <begin position="347"/>
        <end position="366"/>
    </location>
</feature>
<organism evidence="2 3">
    <name type="scientific">Henosepilachna vigintioctopunctata</name>
    <dbReference type="NCBI Taxonomy" id="420089"/>
    <lineage>
        <taxon>Eukaryota</taxon>
        <taxon>Metazoa</taxon>
        <taxon>Ecdysozoa</taxon>
        <taxon>Arthropoda</taxon>
        <taxon>Hexapoda</taxon>
        <taxon>Insecta</taxon>
        <taxon>Pterygota</taxon>
        <taxon>Neoptera</taxon>
        <taxon>Endopterygota</taxon>
        <taxon>Coleoptera</taxon>
        <taxon>Polyphaga</taxon>
        <taxon>Cucujiformia</taxon>
        <taxon>Coccinelloidea</taxon>
        <taxon>Coccinellidae</taxon>
        <taxon>Epilachninae</taxon>
        <taxon>Epilachnini</taxon>
        <taxon>Henosepilachna</taxon>
    </lineage>
</organism>
<feature type="compositionally biased region" description="Low complexity" evidence="1">
    <location>
        <begin position="1208"/>
        <end position="1217"/>
    </location>
</feature>
<feature type="compositionally biased region" description="Basic and acidic residues" evidence="1">
    <location>
        <begin position="128"/>
        <end position="140"/>
    </location>
</feature>
<evidence type="ECO:0000313" key="2">
    <source>
        <dbReference type="EMBL" id="KAK9888253.1"/>
    </source>
</evidence>
<feature type="region of interest" description="Disordered" evidence="1">
    <location>
        <begin position="868"/>
        <end position="901"/>
    </location>
</feature>
<feature type="compositionally biased region" description="Low complexity" evidence="1">
    <location>
        <begin position="657"/>
        <end position="667"/>
    </location>
</feature>